<accession>A0A1B6MIP7</accession>
<sequence>MYRTSFVRGMYMSITVIRLTESLFSTTHCRSLSAERQSLLTTIEVLEADVKSLRADLGRAKSRARQRRASVAADDSLLAEILSAEISGVQVAAEQIVSPGASQTVGRSDDQ</sequence>
<feature type="coiled-coil region" evidence="1">
    <location>
        <begin position="29"/>
        <end position="63"/>
    </location>
</feature>
<reference evidence="2" key="1">
    <citation type="submission" date="2015-11" db="EMBL/GenBank/DDBJ databases">
        <title>De novo transcriptome assembly of four potential Pierce s Disease insect vectors from Arizona vineyards.</title>
        <authorList>
            <person name="Tassone E.E."/>
        </authorList>
    </citation>
    <scope>NUCLEOTIDE SEQUENCE</scope>
</reference>
<keyword evidence="1" id="KW-0175">Coiled coil</keyword>
<name>A0A1B6MIP7_9HEMI</name>
<evidence type="ECO:0000256" key="1">
    <source>
        <dbReference type="SAM" id="Coils"/>
    </source>
</evidence>
<evidence type="ECO:0000313" key="2">
    <source>
        <dbReference type="EMBL" id="JAT35827.1"/>
    </source>
</evidence>
<feature type="non-terminal residue" evidence="2">
    <location>
        <position position="111"/>
    </location>
</feature>
<gene>
    <name evidence="2" type="ORF">g.55229</name>
</gene>
<dbReference type="EMBL" id="GEBQ01004150">
    <property type="protein sequence ID" value="JAT35827.1"/>
    <property type="molecule type" value="Transcribed_RNA"/>
</dbReference>
<proteinExistence type="predicted"/>
<organism evidence="2">
    <name type="scientific">Graphocephala atropunctata</name>
    <dbReference type="NCBI Taxonomy" id="36148"/>
    <lineage>
        <taxon>Eukaryota</taxon>
        <taxon>Metazoa</taxon>
        <taxon>Ecdysozoa</taxon>
        <taxon>Arthropoda</taxon>
        <taxon>Hexapoda</taxon>
        <taxon>Insecta</taxon>
        <taxon>Pterygota</taxon>
        <taxon>Neoptera</taxon>
        <taxon>Paraneoptera</taxon>
        <taxon>Hemiptera</taxon>
        <taxon>Auchenorrhyncha</taxon>
        <taxon>Membracoidea</taxon>
        <taxon>Cicadellidae</taxon>
        <taxon>Cicadellinae</taxon>
        <taxon>Cicadellini</taxon>
        <taxon>Graphocephala</taxon>
    </lineage>
</organism>
<dbReference type="AlphaFoldDB" id="A0A1B6MIP7"/>
<protein>
    <submittedName>
        <fullName evidence="2">Uncharacterized protein</fullName>
    </submittedName>
</protein>